<dbReference type="Gene3D" id="3.90.15.10">
    <property type="entry name" value="Topoisomerase I, Chain A, domain 3"/>
    <property type="match status" value="1"/>
</dbReference>
<dbReference type="Pfam" id="PF21338">
    <property type="entry name" value="Top1B_N_bact"/>
    <property type="match status" value="1"/>
</dbReference>
<evidence type="ECO:0000259" key="8">
    <source>
        <dbReference type="Pfam" id="PF01028"/>
    </source>
</evidence>
<dbReference type="InterPro" id="IPR011010">
    <property type="entry name" value="DNA_brk_join_enz"/>
</dbReference>
<keyword evidence="11" id="KW-1185">Reference proteome</keyword>
<evidence type="ECO:0000313" key="11">
    <source>
        <dbReference type="Proteomes" id="UP001597347"/>
    </source>
</evidence>
<protein>
    <recommendedName>
        <fullName evidence="3">DNA topoisomerase</fullName>
        <ecNumber evidence="3">5.6.2.1</ecNumber>
    </recommendedName>
</protein>
<keyword evidence="4" id="KW-0799">Topoisomerase</keyword>
<evidence type="ECO:0000313" key="10">
    <source>
        <dbReference type="EMBL" id="MFD1721161.1"/>
    </source>
</evidence>
<dbReference type="Proteomes" id="UP001597347">
    <property type="component" value="Unassembled WGS sequence"/>
</dbReference>
<dbReference type="RefSeq" id="WP_377933140.1">
    <property type="nucleotide sequence ID" value="NZ_JBHUEA010000007.1"/>
</dbReference>
<comment type="catalytic activity">
    <reaction evidence="1">
        <text>ATP-independent breakage of single-stranded DNA, followed by passage and rejoining.</text>
        <dbReference type="EC" id="5.6.2.1"/>
    </reaction>
</comment>
<feature type="compositionally biased region" description="Acidic residues" evidence="7">
    <location>
        <begin position="330"/>
        <end position="348"/>
    </location>
</feature>
<evidence type="ECO:0000259" key="9">
    <source>
        <dbReference type="Pfam" id="PF21338"/>
    </source>
</evidence>
<evidence type="ECO:0000256" key="6">
    <source>
        <dbReference type="ARBA" id="ARBA00023235"/>
    </source>
</evidence>
<dbReference type="InterPro" id="IPR001631">
    <property type="entry name" value="TopoI"/>
</dbReference>
<feature type="domain" description="DNA topoisomerase I catalytic core eukaryotic-type" evidence="8">
    <location>
        <begin position="89"/>
        <end position="294"/>
    </location>
</feature>
<proteinExistence type="inferred from homology"/>
<dbReference type="Gene3D" id="3.30.66.10">
    <property type="entry name" value="DNA topoisomerase I domain"/>
    <property type="match status" value="1"/>
</dbReference>
<evidence type="ECO:0000256" key="7">
    <source>
        <dbReference type="SAM" id="MobiDB-lite"/>
    </source>
</evidence>
<accession>A0ABW4LC96</accession>
<comment type="caution">
    <text evidence="10">The sequence shown here is derived from an EMBL/GenBank/DDBJ whole genome shotgun (WGS) entry which is preliminary data.</text>
</comment>
<organism evidence="10 11">
    <name type="scientific">Amnibacterium endophyticum</name>
    <dbReference type="NCBI Taxonomy" id="2109337"/>
    <lineage>
        <taxon>Bacteria</taxon>
        <taxon>Bacillati</taxon>
        <taxon>Actinomycetota</taxon>
        <taxon>Actinomycetes</taxon>
        <taxon>Micrococcales</taxon>
        <taxon>Microbacteriaceae</taxon>
        <taxon>Amnibacterium</taxon>
    </lineage>
</organism>
<gene>
    <name evidence="10" type="ORF">ACFSBI_06320</name>
</gene>
<reference evidence="11" key="1">
    <citation type="journal article" date="2019" name="Int. J. Syst. Evol. Microbiol.">
        <title>The Global Catalogue of Microorganisms (GCM) 10K type strain sequencing project: providing services to taxonomists for standard genome sequencing and annotation.</title>
        <authorList>
            <consortium name="The Broad Institute Genomics Platform"/>
            <consortium name="The Broad Institute Genome Sequencing Center for Infectious Disease"/>
            <person name="Wu L."/>
            <person name="Ma J."/>
        </authorList>
    </citation>
    <scope>NUCLEOTIDE SEQUENCE [LARGE SCALE GENOMIC DNA]</scope>
    <source>
        <strain evidence="11">CGMCC 1.12471</strain>
    </source>
</reference>
<dbReference type="SUPFAM" id="SSF55869">
    <property type="entry name" value="DNA topoisomerase I domain"/>
    <property type="match status" value="1"/>
</dbReference>
<evidence type="ECO:0000256" key="2">
    <source>
        <dbReference type="ARBA" id="ARBA00006645"/>
    </source>
</evidence>
<dbReference type="Gene3D" id="1.10.132.120">
    <property type="match status" value="1"/>
</dbReference>
<dbReference type="EMBL" id="JBHUEA010000007">
    <property type="protein sequence ID" value="MFD1721161.1"/>
    <property type="molecule type" value="Genomic_DNA"/>
</dbReference>
<dbReference type="EC" id="5.6.2.1" evidence="3"/>
<dbReference type="InterPro" id="IPR035447">
    <property type="entry name" value="DNA_topo_I_N_sf"/>
</dbReference>
<keyword evidence="6" id="KW-0413">Isomerase</keyword>
<comment type="similarity">
    <text evidence="2">Belongs to the type IB topoisomerase family.</text>
</comment>
<dbReference type="InterPro" id="IPR013500">
    <property type="entry name" value="TopoI_cat_euk"/>
</dbReference>
<feature type="domain" description="DNA topoisomerase IB N-terminal" evidence="9">
    <location>
        <begin position="29"/>
        <end position="77"/>
    </location>
</feature>
<feature type="region of interest" description="Disordered" evidence="7">
    <location>
        <begin position="328"/>
        <end position="361"/>
    </location>
</feature>
<dbReference type="SUPFAM" id="SSF56349">
    <property type="entry name" value="DNA breaking-rejoining enzymes"/>
    <property type="match status" value="1"/>
</dbReference>
<dbReference type="InterPro" id="IPR014711">
    <property type="entry name" value="TopoI_cat_a-hlx-sub_euk"/>
</dbReference>
<name>A0ABW4LC96_9MICO</name>
<keyword evidence="5" id="KW-0238">DNA-binding</keyword>
<dbReference type="PRINTS" id="PR00416">
    <property type="entry name" value="EUTPISMRASEI"/>
</dbReference>
<dbReference type="InterPro" id="IPR049331">
    <property type="entry name" value="Top1B_N_bact"/>
</dbReference>
<dbReference type="Pfam" id="PF01028">
    <property type="entry name" value="Topoisom_I"/>
    <property type="match status" value="1"/>
</dbReference>
<dbReference type="PROSITE" id="PS52038">
    <property type="entry name" value="TOPO_IB_2"/>
    <property type="match status" value="1"/>
</dbReference>
<sequence length="361" mass="40131">MPAPVAEKVRLRKSNPLGKGYHRVRSGKGYSYKAPDGSTVTDRELRGRFDALGIPPAWTDVWIAPYDNGHIQAVGYDAASRKQYIYHPTWRERNDKRKYARMLLLAESLPGARGTVRRHLRDEGLTRRRVLAGAFRMLDLGGLRIGSSVYEEENGSYGLTTLHCEHATVDGDSVRLCFPAKSHKVWDSTMRDADLAALVRELQGRGDGERLLAYEQDGHWHTLSPSDVNKYVRKRLHGKFSAKDFRTLRGTVSAAVSLAKHGPEQKKGAQKRAIAQAMRDAAEDLSNTPTVAKASYVDPRVVDRYRAGETIDPARVASAEAEVRSLLFESPDEPLSEPDDGEVLEEAADELRPADETSEPA</sequence>
<evidence type="ECO:0000256" key="1">
    <source>
        <dbReference type="ARBA" id="ARBA00000213"/>
    </source>
</evidence>
<evidence type="ECO:0000256" key="4">
    <source>
        <dbReference type="ARBA" id="ARBA00023029"/>
    </source>
</evidence>
<evidence type="ECO:0000256" key="5">
    <source>
        <dbReference type="ARBA" id="ARBA00023125"/>
    </source>
</evidence>
<evidence type="ECO:0000256" key="3">
    <source>
        <dbReference type="ARBA" id="ARBA00012891"/>
    </source>
</evidence>